<dbReference type="eggNOG" id="ENOG502R9QV">
    <property type="taxonomic scope" value="Eukaryota"/>
</dbReference>
<sequence length="238" mass="27665">MLPPKHSLHPPKYKTAGEFTKHYNPPNYIYSDQLPSKPTDIRGIDSSGYTYLNQSAYHKFPVLSSNEYLQLKFFPGNHFISRIRKSNIALGNFNNPISLLNDPVLEKALKSYRGKYSESGFFNERSHPLSTAVGRARYKKFVKQCLFESVIGKDVTRVRGFYFVRYHKVPVTEQDKASLKEYISNAVSRINNDDKLYQSLVRTSQSLKTPRDLKKNAKLYNWYGAKWEPTYYPKLPFL</sequence>
<accession>G3B8X8</accession>
<proteinExistence type="predicted"/>
<dbReference type="EMBL" id="GL996527">
    <property type="protein sequence ID" value="EGV61803.1"/>
    <property type="molecule type" value="Genomic_DNA"/>
</dbReference>
<reference evidence="1 2" key="1">
    <citation type="journal article" date="2011" name="Proc. Natl. Acad. Sci. U.S.A.">
        <title>Comparative genomics of xylose-fermenting fungi for enhanced biofuel production.</title>
        <authorList>
            <person name="Wohlbach D.J."/>
            <person name="Kuo A."/>
            <person name="Sato T.K."/>
            <person name="Potts K.M."/>
            <person name="Salamov A.A."/>
            <person name="LaButti K.M."/>
            <person name="Sun H."/>
            <person name="Clum A."/>
            <person name="Pangilinan J.L."/>
            <person name="Lindquist E.A."/>
            <person name="Lucas S."/>
            <person name="Lapidus A."/>
            <person name="Jin M."/>
            <person name="Gunawan C."/>
            <person name="Balan V."/>
            <person name="Dale B.E."/>
            <person name="Jeffries T.W."/>
            <person name="Zinkel R."/>
            <person name="Barry K.W."/>
            <person name="Grigoriev I.V."/>
            <person name="Gasch A.P."/>
        </authorList>
    </citation>
    <scope>NUCLEOTIDE SEQUENCE [LARGE SCALE GENOMIC DNA]</scope>
    <source>
        <strain evidence="2">ATCC 10573 / BCRC 21748 / CBS 615 / JCM 9827 / NBRC 10315 / NRRL Y-1498 / VKM Y-70</strain>
    </source>
</reference>
<dbReference type="KEGG" id="cten:18246064"/>
<dbReference type="OrthoDB" id="424794at2759"/>
<evidence type="ECO:0000313" key="2">
    <source>
        <dbReference type="Proteomes" id="UP000000707"/>
    </source>
</evidence>
<name>G3B8X8_CANTC</name>
<dbReference type="AlphaFoldDB" id="G3B8X8"/>
<keyword evidence="2" id="KW-1185">Reference proteome</keyword>
<dbReference type="GeneID" id="18246064"/>
<gene>
    <name evidence="1" type="ORF">CANTEDRAFT_108836</name>
</gene>
<dbReference type="Proteomes" id="UP000000707">
    <property type="component" value="Unassembled WGS sequence"/>
</dbReference>
<organism evidence="2">
    <name type="scientific">Candida tenuis (strain ATCC 10573 / BCRC 21748 / CBS 615 / JCM 9827 / NBRC 10315 / NRRL Y-1498 / VKM Y-70)</name>
    <name type="common">Yeast</name>
    <name type="synonym">Yamadazyma tenuis</name>
    <dbReference type="NCBI Taxonomy" id="590646"/>
    <lineage>
        <taxon>Eukaryota</taxon>
        <taxon>Fungi</taxon>
        <taxon>Dikarya</taxon>
        <taxon>Ascomycota</taxon>
        <taxon>Saccharomycotina</taxon>
        <taxon>Pichiomycetes</taxon>
        <taxon>Debaryomycetaceae</taxon>
        <taxon>Yamadazyma</taxon>
    </lineage>
</organism>
<dbReference type="HOGENOM" id="CLU_101844_0_0_1"/>
<evidence type="ECO:0000313" key="1">
    <source>
        <dbReference type="EMBL" id="EGV61803.1"/>
    </source>
</evidence>
<protein>
    <submittedName>
        <fullName evidence="1">Uncharacterized protein</fullName>
    </submittedName>
</protein>